<dbReference type="InterPro" id="IPR012910">
    <property type="entry name" value="Plug_dom"/>
</dbReference>
<accession>A0A0B6WVN4</accession>
<keyword evidence="9" id="KW-0675">Receptor</keyword>
<dbReference type="OrthoDB" id="97893at2"/>
<dbReference type="GO" id="GO:0009279">
    <property type="term" value="C:cell outer membrane"/>
    <property type="evidence" value="ECO:0007669"/>
    <property type="project" value="UniProtKB-SubCell"/>
</dbReference>
<evidence type="ECO:0000256" key="1">
    <source>
        <dbReference type="ARBA" id="ARBA00004571"/>
    </source>
</evidence>
<dbReference type="PANTHER" id="PTHR30069:SF46">
    <property type="entry name" value="OAR PROTEIN"/>
    <property type="match status" value="1"/>
</dbReference>
<dbReference type="PANTHER" id="PTHR30069">
    <property type="entry name" value="TONB-DEPENDENT OUTER MEMBRANE RECEPTOR"/>
    <property type="match status" value="1"/>
</dbReference>
<name>A0A0B6WVN4_9BACT</name>
<comment type="subcellular location">
    <subcellularLocation>
        <location evidence="1">Cell outer membrane</location>
        <topology evidence="1">Multi-pass membrane protein</topology>
    </subcellularLocation>
</comment>
<dbReference type="Gene3D" id="2.60.40.1120">
    <property type="entry name" value="Carboxypeptidase-like, regulatory domain"/>
    <property type="match status" value="1"/>
</dbReference>
<keyword evidence="5" id="KW-0472">Membrane</keyword>
<evidence type="ECO:0000256" key="3">
    <source>
        <dbReference type="ARBA" id="ARBA00022452"/>
    </source>
</evidence>
<gene>
    <name evidence="9" type="ORF">PYK22_00337</name>
</gene>
<dbReference type="InterPro" id="IPR037066">
    <property type="entry name" value="Plug_dom_sf"/>
</dbReference>
<dbReference type="Pfam" id="PF07715">
    <property type="entry name" value="Plug"/>
    <property type="match status" value="1"/>
</dbReference>
<keyword evidence="2" id="KW-0813">Transport</keyword>
<dbReference type="AlphaFoldDB" id="A0A0B6WVN4"/>
<dbReference type="InterPro" id="IPR039426">
    <property type="entry name" value="TonB-dep_rcpt-like"/>
</dbReference>
<evidence type="ECO:0000259" key="8">
    <source>
        <dbReference type="Pfam" id="PF25183"/>
    </source>
</evidence>
<dbReference type="Gene3D" id="2.40.170.20">
    <property type="entry name" value="TonB-dependent receptor, beta-barrel domain"/>
    <property type="match status" value="1"/>
</dbReference>
<evidence type="ECO:0000313" key="9">
    <source>
        <dbReference type="EMBL" id="CDM64344.1"/>
    </source>
</evidence>
<organism evidence="9 10">
    <name type="scientific">Pyrinomonas methylaliphatogenes</name>
    <dbReference type="NCBI Taxonomy" id="454194"/>
    <lineage>
        <taxon>Bacteria</taxon>
        <taxon>Pseudomonadati</taxon>
        <taxon>Acidobacteriota</taxon>
        <taxon>Blastocatellia</taxon>
        <taxon>Blastocatellales</taxon>
        <taxon>Pyrinomonadaceae</taxon>
        <taxon>Pyrinomonas</taxon>
    </lineage>
</organism>
<evidence type="ECO:0000256" key="4">
    <source>
        <dbReference type="ARBA" id="ARBA00022692"/>
    </source>
</evidence>
<sequence length="1198" mass="131467">MLMIRHQKVPWRLRGDCCPFKSACGLFVGFLLLLAFAPALRAQTSGSATLRVTVKDPNGAVVPKATVILTSDRTGDQRRAETSGEGTTTFASLDPGTYTLRVEATNFKAAQQKVRLSPNDTRGVDVQLEVGAPTETVTVTAEAEQIQTETGAKENTITAQQIDNLSIVSRSALELLRILPGVVAPSSDDAGFQAISFNSGANANNRYNVNGLRGEENTISIDGSRVIDIGSNNGTIITANPDMVQEVKVQTSNYAAEYGASGIQITATTKGGGREFHGSVYDYIRNWRLNANDRSRSIFGLDRQKETYQYPGGNLGGPVCLPRLGEGGPVGKCWRDKLFFFFGFEVQRQKVDPGTRFDVVPTLDQRQGRNFRNQNNGTIFNLDPSQITPIGRALINLYPLPNFTDPSGRFNYQFSGLQPINRTQGVLRIDYKPSEKVTAYLRLARESESQDYARGLWWNPSAYELPSHVVGTNLGRSAALNITAIISPTMTNETVLSGSKLQLDNDYREPDKVSLSALGISNYKGPFGQQSPYAPVALITSWGGLTSGDMWEPGGLPLFAHNSSFSLSDTLTKVSGAHAMKFGVFIEQANKYQNLQSDAEGRFIYAPWGNGSTGNEFADILVGRPAQYVQGTRTPTGKWRFYNYEAFAQDSWKVRPNITLEYGLRFAYFPNNKELTGKAVRFDPSAYVRSAGVLINNDPSRPNGVLLASRGQIPAGLVDNPSPRWMPRLGFAWDIGGKGEMVIRGGAGVFYNRVQGNYQYYSITQPPNAYSATFDGYAFNLNYVNLPNINPFAQVGSIALSSANPESNDIPRITNASLTLERRMPFGNIFTVGYVGTFGRHLPDIRNINYIPPGRLLSGTVGNANLADPVQRVAVGGQSSVLAQFRPYPAYTSINYYEYNATSAYHSLQATLSKRTGNLTYFATYTFSKALGTTGVNETDGNGVDPIDMRGRSWGVLPFDRTHIFNLSYNYNLPQLARGAFDNWFMRGVLNGWQMSGITTYASGIPIRLRFSGDIGPTGAMTIGWFGTDAFGQGPQSLGGITPVFLRNPQINGGSGIGDRMFDLSAIAIPAFGQTGPTVPPFYLRSPHRWNHDVSFFKNFKISETKKLQFRAGFFNIFNLAYPQWFGIDNADNDIDTRLIVRCNVRVNGVPNGTGGTSDNVCDPTKGFTFDPTTVNNFGKIVKKRGHRVVELALKFYF</sequence>
<keyword evidence="3" id="KW-1134">Transmembrane beta strand</keyword>
<dbReference type="SUPFAM" id="SSF56935">
    <property type="entry name" value="Porins"/>
    <property type="match status" value="1"/>
</dbReference>
<proteinExistence type="predicted"/>
<dbReference type="Pfam" id="PF25183">
    <property type="entry name" value="OMP_b-brl_4"/>
    <property type="match status" value="1"/>
</dbReference>
<dbReference type="Gene3D" id="2.170.130.10">
    <property type="entry name" value="TonB-dependent receptor, plug domain"/>
    <property type="match status" value="1"/>
</dbReference>
<evidence type="ECO:0000313" key="10">
    <source>
        <dbReference type="Proteomes" id="UP000031518"/>
    </source>
</evidence>
<evidence type="ECO:0000256" key="2">
    <source>
        <dbReference type="ARBA" id="ARBA00022448"/>
    </source>
</evidence>
<feature type="domain" description="TonB-dependent transporter Oar-like beta-barrel" evidence="8">
    <location>
        <begin position="268"/>
        <end position="1120"/>
    </location>
</feature>
<dbReference type="GO" id="GO:0015344">
    <property type="term" value="F:siderophore uptake transmembrane transporter activity"/>
    <property type="evidence" value="ECO:0007669"/>
    <property type="project" value="TreeGrafter"/>
</dbReference>
<dbReference type="GO" id="GO:0030246">
    <property type="term" value="F:carbohydrate binding"/>
    <property type="evidence" value="ECO:0007669"/>
    <property type="project" value="InterPro"/>
</dbReference>
<dbReference type="Proteomes" id="UP000031518">
    <property type="component" value="Unassembled WGS sequence"/>
</dbReference>
<keyword evidence="6" id="KW-0998">Cell outer membrane</keyword>
<dbReference type="STRING" id="454194.PYK22_00337"/>
<feature type="domain" description="TonB-dependent receptor plug" evidence="7">
    <location>
        <begin position="149"/>
        <end position="263"/>
    </location>
</feature>
<dbReference type="EMBL" id="CBXV010000002">
    <property type="protein sequence ID" value="CDM64344.1"/>
    <property type="molecule type" value="Genomic_DNA"/>
</dbReference>
<protein>
    <submittedName>
        <fullName evidence="9">Outer membrane receptor for ferrienterochelin and colicins</fullName>
    </submittedName>
</protein>
<evidence type="ECO:0000256" key="5">
    <source>
        <dbReference type="ARBA" id="ARBA00023136"/>
    </source>
</evidence>
<reference evidence="9 10" key="2">
    <citation type="submission" date="2015-01" db="EMBL/GenBank/DDBJ databases">
        <title>Complete genome sequence of Pyrinomonas methylaliphatogenes type strain K22T.</title>
        <authorList>
            <person name="Lee K.C.Y."/>
            <person name="Power J.F."/>
            <person name="Dunfield P.F."/>
            <person name="Morgan X.C."/>
            <person name="Huttenhower C."/>
            <person name="Stott M.B."/>
        </authorList>
    </citation>
    <scope>NUCLEOTIDE SEQUENCE [LARGE SCALE GENOMIC DNA]</scope>
    <source>
        <strain evidence="9 10">K22</strain>
    </source>
</reference>
<dbReference type="InterPro" id="IPR013784">
    <property type="entry name" value="Carb-bd-like_fold"/>
</dbReference>
<dbReference type="GO" id="GO:0044718">
    <property type="term" value="P:siderophore transmembrane transport"/>
    <property type="evidence" value="ECO:0007669"/>
    <property type="project" value="TreeGrafter"/>
</dbReference>
<keyword evidence="4" id="KW-0812">Transmembrane</keyword>
<dbReference type="SUPFAM" id="SSF49452">
    <property type="entry name" value="Starch-binding domain-like"/>
    <property type="match status" value="1"/>
</dbReference>
<evidence type="ECO:0000256" key="6">
    <source>
        <dbReference type="ARBA" id="ARBA00023237"/>
    </source>
</evidence>
<dbReference type="Pfam" id="PF13620">
    <property type="entry name" value="CarboxypepD_reg"/>
    <property type="match status" value="1"/>
</dbReference>
<keyword evidence="10" id="KW-1185">Reference proteome</keyword>
<dbReference type="InterPro" id="IPR036942">
    <property type="entry name" value="Beta-barrel_TonB_sf"/>
</dbReference>
<reference evidence="9 10" key="1">
    <citation type="submission" date="2013-12" db="EMBL/GenBank/DDBJ databases">
        <authorList>
            <person name="Stott M."/>
        </authorList>
    </citation>
    <scope>NUCLEOTIDE SEQUENCE [LARGE SCALE GENOMIC DNA]</scope>
    <source>
        <strain evidence="9 10">K22</strain>
    </source>
</reference>
<dbReference type="InterPro" id="IPR057601">
    <property type="entry name" value="Oar-like_b-barrel"/>
</dbReference>
<evidence type="ECO:0000259" key="7">
    <source>
        <dbReference type="Pfam" id="PF07715"/>
    </source>
</evidence>